<evidence type="ECO:0000259" key="1">
    <source>
        <dbReference type="Pfam" id="PF00078"/>
    </source>
</evidence>
<feature type="domain" description="Reverse transcriptase zinc-binding" evidence="2">
    <location>
        <begin position="745"/>
        <end position="804"/>
    </location>
</feature>
<comment type="caution">
    <text evidence="3">The sequence shown here is derived from an EMBL/GenBank/DDBJ whole genome shotgun (WGS) entry which is preliminary data.</text>
</comment>
<dbReference type="SUPFAM" id="SSF56219">
    <property type="entry name" value="DNase I-like"/>
    <property type="match status" value="1"/>
</dbReference>
<proteinExistence type="predicted"/>
<evidence type="ECO:0008006" key="5">
    <source>
        <dbReference type="Google" id="ProtNLM"/>
    </source>
</evidence>
<evidence type="ECO:0000313" key="3">
    <source>
        <dbReference type="EMBL" id="KAJ0211566.1"/>
    </source>
</evidence>
<dbReference type="Gene3D" id="3.60.10.10">
    <property type="entry name" value="Endonuclease/exonuclease/phosphatase"/>
    <property type="match status" value="1"/>
</dbReference>
<dbReference type="CDD" id="cd09272">
    <property type="entry name" value="RNase_HI_RT_Ty1"/>
    <property type="match status" value="1"/>
</dbReference>
<gene>
    <name evidence="3" type="ORF">LSAT_V11C400201940</name>
</gene>
<evidence type="ECO:0000313" key="4">
    <source>
        <dbReference type="Proteomes" id="UP000235145"/>
    </source>
</evidence>
<dbReference type="Pfam" id="PF00078">
    <property type="entry name" value="RVT_1"/>
    <property type="match status" value="1"/>
</dbReference>
<dbReference type="InterPro" id="IPR000477">
    <property type="entry name" value="RT_dom"/>
</dbReference>
<evidence type="ECO:0000259" key="2">
    <source>
        <dbReference type="Pfam" id="PF13966"/>
    </source>
</evidence>
<dbReference type="CDD" id="cd01650">
    <property type="entry name" value="RT_nLTR_like"/>
    <property type="match status" value="1"/>
</dbReference>
<dbReference type="PANTHER" id="PTHR46890">
    <property type="entry name" value="NON-LTR RETROLELEMENT REVERSE TRANSCRIPTASE-LIKE PROTEIN-RELATED"/>
    <property type="match status" value="1"/>
</dbReference>
<dbReference type="EMBL" id="NBSK02000004">
    <property type="protein sequence ID" value="KAJ0211566.1"/>
    <property type="molecule type" value="Genomic_DNA"/>
</dbReference>
<keyword evidence="4" id="KW-1185">Reference proteome</keyword>
<dbReference type="InterPro" id="IPR052343">
    <property type="entry name" value="Retrotransposon-Effector_Assoc"/>
</dbReference>
<dbReference type="Pfam" id="PF13966">
    <property type="entry name" value="zf-RVT"/>
    <property type="match status" value="1"/>
</dbReference>
<organism evidence="3 4">
    <name type="scientific">Lactuca sativa</name>
    <name type="common">Garden lettuce</name>
    <dbReference type="NCBI Taxonomy" id="4236"/>
    <lineage>
        <taxon>Eukaryota</taxon>
        <taxon>Viridiplantae</taxon>
        <taxon>Streptophyta</taxon>
        <taxon>Embryophyta</taxon>
        <taxon>Tracheophyta</taxon>
        <taxon>Spermatophyta</taxon>
        <taxon>Magnoliopsida</taxon>
        <taxon>eudicotyledons</taxon>
        <taxon>Gunneridae</taxon>
        <taxon>Pentapetalae</taxon>
        <taxon>asterids</taxon>
        <taxon>campanulids</taxon>
        <taxon>Asterales</taxon>
        <taxon>Asteraceae</taxon>
        <taxon>Cichorioideae</taxon>
        <taxon>Cichorieae</taxon>
        <taxon>Lactucinae</taxon>
        <taxon>Lactuca</taxon>
    </lineage>
</organism>
<sequence length="1188" mass="135024">MNLKESRPGIWLLFGDFNSVRFPEERLNSNFCPYTATAFNDFILGASLVEHNMGGRKYTHFWDDGVKMSKLDRFLCCCNFISSHPFFAVTALPREYSDHSPITLISGNCTNDPYGTPNEVLVAKLRILKNAIKKWKRIDQGNVLKETNMLKTRVNELDMAAEYRNLSTSEITELRNGRKKILELENIHQMDLRQKSKVKWLTDGDENNKIFHGVLKNGEWQTEVNPIKTEAWKFFQHKFTETHKIIPNSKLSLEDCIALERLFIQEEIKNAIWSCGGDKAPGPDGFTFQFMKRYWHMMKDDIMRFIKDFESTELMGKGCNSSFITLAPKVKDPITLVDYRPISLIRVLYKIISKTLTNRLKSIISSVIGESQTAFIEGRNILNGPVIINETCAWAKKAKQKMFPLKVDLDKSFDSIHWGYLDSIMLQMGFGVKWRSWISGCLTTARASVLVNGSPTDEFVLSKGVRQGDPISPLHFIIAMEGLNIALKEACQKSVIQGLKVNFQKSKLYGIGVSDCDLAASERVIGCEASSFPFSYLGVPVTWDKVIAHKENGGLGVGSLRAANLALLTKWIWRIKEEKNTIWKNIITAIHNLDRKPINKLVKKSIHGIWRGMVKAMAELEDLNTIPANMFVVKVGNGEHTSFWHETWIGVEPLASWFPNIFKLDKKKSASILERRAEEGFVAKWKKAPSSPVELMELSQLQSIIRNFIFSSELDSWKFSLTHDRIFRVDTLRYQADLALAVSSPKRIEWIHMVPLKILVFLWRVSMDRILTADALSHRGINVNSVTCPLCQLDLEKTDHLLANYSYSGETFRLIFEWCGIEPQKFVSVKKKIFLSVIYGTIWCIWRARNDIVFNNTPSKPAKTADNVISLMFRWVKHRGKMGNGDWVKWCCNPFTIFFDMKDIGEVEVILGIRIRKGNNGISISQSHYIEKILKKFIFENCSPVSTLIDPSLKLLPNKGSPVSQLEYSRAIGCLMYAMISTSPDITYVVGRLSRSTSNPSSHHWQAVSRVFKYLKGTMNYGLTYSGYPSVLEGYSDASWINNLEDHSSTSGWVFLLGGGVISWASKKQTCITNSTMKSKFVALSAAGKEAEWLRNLIYEIPLWPKPISTISIRCDSVVTLAKAYSQVYNGKSRHLGVRHNMIRELIMTGVISVEFVRTHLNLVDHLTKGLARDLVHKAFVGMCLKST</sequence>
<dbReference type="PANTHER" id="PTHR46890:SF50">
    <property type="entry name" value="RNA-DIRECTED DNA POLYMERASE, EUKARYOTA, REVERSE TRANSCRIPTASE ZINC-BINDING DOMAIN PROTEIN-RELATED"/>
    <property type="match status" value="1"/>
</dbReference>
<dbReference type="AlphaFoldDB" id="A0A9R1XG02"/>
<dbReference type="InterPro" id="IPR036691">
    <property type="entry name" value="Endo/exonu/phosph_ase_sf"/>
</dbReference>
<name>A0A9R1XG02_LACSA</name>
<accession>A0A9R1XG02</accession>
<dbReference type="InterPro" id="IPR026960">
    <property type="entry name" value="RVT-Znf"/>
</dbReference>
<reference evidence="3 4" key="1">
    <citation type="journal article" date="2017" name="Nat. Commun.">
        <title>Genome assembly with in vitro proximity ligation data and whole-genome triplication in lettuce.</title>
        <authorList>
            <person name="Reyes-Chin-Wo S."/>
            <person name="Wang Z."/>
            <person name="Yang X."/>
            <person name="Kozik A."/>
            <person name="Arikit S."/>
            <person name="Song C."/>
            <person name="Xia L."/>
            <person name="Froenicke L."/>
            <person name="Lavelle D.O."/>
            <person name="Truco M.J."/>
            <person name="Xia R."/>
            <person name="Zhu S."/>
            <person name="Xu C."/>
            <person name="Xu H."/>
            <person name="Xu X."/>
            <person name="Cox K."/>
            <person name="Korf I."/>
            <person name="Meyers B.C."/>
            <person name="Michelmore R.W."/>
        </authorList>
    </citation>
    <scope>NUCLEOTIDE SEQUENCE [LARGE SCALE GENOMIC DNA]</scope>
    <source>
        <strain evidence="4">cv. Salinas</strain>
        <tissue evidence="3">Seedlings</tissue>
    </source>
</reference>
<dbReference type="Proteomes" id="UP000235145">
    <property type="component" value="Unassembled WGS sequence"/>
</dbReference>
<protein>
    <recommendedName>
        <fullName evidence="5">Reverse transcriptase domain-containing protein</fullName>
    </recommendedName>
</protein>
<feature type="domain" description="Reverse transcriptase" evidence="1">
    <location>
        <begin position="337"/>
        <end position="493"/>
    </location>
</feature>